<evidence type="ECO:0000256" key="8">
    <source>
        <dbReference type="SAM" id="SignalP"/>
    </source>
</evidence>
<proteinExistence type="inferred from homology"/>
<dbReference type="AlphaFoldDB" id="A0A672ZWC2"/>
<evidence type="ECO:0000256" key="3">
    <source>
        <dbReference type="ARBA" id="ARBA00022525"/>
    </source>
</evidence>
<protein>
    <recommendedName>
        <fullName evidence="9">Gastrin/cholecystokinin peptide hormone domain-containing protein</fullName>
    </recommendedName>
</protein>
<evidence type="ECO:0000259" key="9">
    <source>
        <dbReference type="Pfam" id="PF00918"/>
    </source>
</evidence>
<comment type="subcellular location">
    <subcellularLocation>
        <location evidence="1 7">Secreted</location>
    </subcellularLocation>
</comment>
<reference evidence="10" key="1">
    <citation type="submission" date="2019-06" db="EMBL/GenBank/DDBJ databases">
        <authorList>
            <consortium name="Wellcome Sanger Institute Data Sharing"/>
        </authorList>
    </citation>
    <scope>NUCLEOTIDE SEQUENCE [LARGE SCALE GENOMIC DNA]</scope>
</reference>
<evidence type="ECO:0000256" key="4">
    <source>
        <dbReference type="ARBA" id="ARBA00022641"/>
    </source>
</evidence>
<dbReference type="Ensembl" id="ENSSORT00005022231.1">
    <property type="protein sequence ID" value="ENSSORP00005021585.1"/>
    <property type="gene ID" value="ENSSORG00005010565.1"/>
</dbReference>
<dbReference type="PANTHER" id="PTHR10786:SF0">
    <property type="entry name" value="CHOLECYSTOKININ"/>
    <property type="match status" value="1"/>
</dbReference>
<dbReference type="GO" id="GO:0007586">
    <property type="term" value="P:digestion"/>
    <property type="evidence" value="ECO:0007669"/>
    <property type="project" value="InterPro"/>
</dbReference>
<keyword evidence="11" id="KW-1185">Reference proteome</keyword>
<evidence type="ECO:0000256" key="2">
    <source>
        <dbReference type="ARBA" id="ARBA00006273"/>
    </source>
</evidence>
<reference evidence="10" key="2">
    <citation type="submission" date="2025-08" db="UniProtKB">
        <authorList>
            <consortium name="Ensembl"/>
        </authorList>
    </citation>
    <scope>IDENTIFICATION</scope>
</reference>
<name>A0A672ZWC2_9TELE</name>
<evidence type="ECO:0000256" key="1">
    <source>
        <dbReference type="ARBA" id="ARBA00004613"/>
    </source>
</evidence>
<accession>A0A672ZWC2</accession>
<dbReference type="GO" id="GO:0005615">
    <property type="term" value="C:extracellular space"/>
    <property type="evidence" value="ECO:0007669"/>
    <property type="project" value="TreeGrafter"/>
</dbReference>
<sequence length="148" mass="15778">MNIGFCAFILLVTMTSGRSLSSQSAVVQSQRAEALASNSLTPPSPNHTHQARSVSSLVPPGCCSICNLLSLTLNRHLCLLLPLSSSSCGPFIVLCLLSHSGVPSQTRSSLSIRSAGPGLGPGHRIKDRDYLGWMDFGRRSAVEYEYSS</sequence>
<evidence type="ECO:0000313" key="10">
    <source>
        <dbReference type="Ensembl" id="ENSSORP00005021585.1"/>
    </source>
</evidence>
<dbReference type="InterPro" id="IPR001651">
    <property type="entry name" value="Gastrin/CCK"/>
</dbReference>
<dbReference type="Pfam" id="PF00918">
    <property type="entry name" value="Gastrin"/>
    <property type="match status" value="1"/>
</dbReference>
<evidence type="ECO:0000256" key="5">
    <source>
        <dbReference type="ARBA" id="ARBA00022685"/>
    </source>
</evidence>
<feature type="signal peptide" evidence="8">
    <location>
        <begin position="1"/>
        <end position="17"/>
    </location>
</feature>
<dbReference type="InterPro" id="IPR015499">
    <property type="entry name" value="CCK-like"/>
</dbReference>
<evidence type="ECO:0000256" key="6">
    <source>
        <dbReference type="ARBA" id="ARBA00022815"/>
    </source>
</evidence>
<keyword evidence="8" id="KW-0732">Signal</keyword>
<keyword evidence="5" id="KW-0165">Cleavage on pair of basic residues</keyword>
<dbReference type="GO" id="GO:0030424">
    <property type="term" value="C:axon"/>
    <property type="evidence" value="ECO:0007669"/>
    <property type="project" value="TreeGrafter"/>
</dbReference>
<feature type="chain" id="PRO_5025328447" description="Gastrin/cholecystokinin peptide hormone domain-containing protein" evidence="8">
    <location>
        <begin position="18"/>
        <end position="148"/>
    </location>
</feature>
<dbReference type="InterPro" id="IPR013152">
    <property type="entry name" value="Gastrin/cholecystokinin_CS"/>
</dbReference>
<dbReference type="PROSITE" id="PS00259">
    <property type="entry name" value="GASTRIN"/>
    <property type="match status" value="1"/>
</dbReference>
<reference evidence="10" key="3">
    <citation type="submission" date="2025-09" db="UniProtKB">
        <authorList>
            <consortium name="Ensembl"/>
        </authorList>
    </citation>
    <scope>IDENTIFICATION</scope>
</reference>
<feature type="domain" description="Gastrin/cholecystokinin peptide hormone" evidence="9">
    <location>
        <begin position="111"/>
        <end position="148"/>
    </location>
</feature>
<keyword evidence="3" id="KW-0964">Secreted</keyword>
<dbReference type="Proteomes" id="UP000472271">
    <property type="component" value="Chromosome 16"/>
</dbReference>
<keyword evidence="4" id="KW-0765">Sulfation</keyword>
<dbReference type="PANTHER" id="PTHR10786">
    <property type="entry name" value="CHOLECYSTOKININ"/>
    <property type="match status" value="1"/>
</dbReference>
<evidence type="ECO:0000313" key="11">
    <source>
        <dbReference type="Proteomes" id="UP000472271"/>
    </source>
</evidence>
<keyword evidence="6" id="KW-0027">Amidation</keyword>
<organism evidence="10 11">
    <name type="scientific">Sphaeramia orbicularis</name>
    <name type="common">orbiculate cardinalfish</name>
    <dbReference type="NCBI Taxonomy" id="375764"/>
    <lineage>
        <taxon>Eukaryota</taxon>
        <taxon>Metazoa</taxon>
        <taxon>Chordata</taxon>
        <taxon>Craniata</taxon>
        <taxon>Vertebrata</taxon>
        <taxon>Euteleostomi</taxon>
        <taxon>Actinopterygii</taxon>
        <taxon>Neopterygii</taxon>
        <taxon>Teleostei</taxon>
        <taxon>Neoteleostei</taxon>
        <taxon>Acanthomorphata</taxon>
        <taxon>Gobiaria</taxon>
        <taxon>Kurtiformes</taxon>
        <taxon>Apogonoidei</taxon>
        <taxon>Apogonidae</taxon>
        <taxon>Apogoninae</taxon>
        <taxon>Sphaeramia</taxon>
    </lineage>
</organism>
<dbReference type="InParanoid" id="A0A672ZWC2"/>
<comment type="similarity">
    <text evidence="2 7">Belongs to the gastrin/cholecystokinin family.</text>
</comment>
<dbReference type="GO" id="GO:0005184">
    <property type="term" value="F:neuropeptide hormone activity"/>
    <property type="evidence" value="ECO:0007669"/>
    <property type="project" value="InterPro"/>
</dbReference>
<evidence type="ECO:0000256" key="7">
    <source>
        <dbReference type="RuleBase" id="RU004362"/>
    </source>
</evidence>